<protein>
    <submittedName>
        <fullName evidence="1">Uncharacterized protein</fullName>
    </submittedName>
</protein>
<accession>A0A392SUB3</accession>
<organism evidence="1 2">
    <name type="scientific">Trifolium medium</name>
    <dbReference type="NCBI Taxonomy" id="97028"/>
    <lineage>
        <taxon>Eukaryota</taxon>
        <taxon>Viridiplantae</taxon>
        <taxon>Streptophyta</taxon>
        <taxon>Embryophyta</taxon>
        <taxon>Tracheophyta</taxon>
        <taxon>Spermatophyta</taxon>
        <taxon>Magnoliopsida</taxon>
        <taxon>eudicotyledons</taxon>
        <taxon>Gunneridae</taxon>
        <taxon>Pentapetalae</taxon>
        <taxon>rosids</taxon>
        <taxon>fabids</taxon>
        <taxon>Fabales</taxon>
        <taxon>Fabaceae</taxon>
        <taxon>Papilionoideae</taxon>
        <taxon>50 kb inversion clade</taxon>
        <taxon>NPAAA clade</taxon>
        <taxon>Hologalegina</taxon>
        <taxon>IRL clade</taxon>
        <taxon>Trifolieae</taxon>
        <taxon>Trifolium</taxon>
    </lineage>
</organism>
<dbReference type="Proteomes" id="UP000265520">
    <property type="component" value="Unassembled WGS sequence"/>
</dbReference>
<proteinExistence type="predicted"/>
<feature type="non-terminal residue" evidence="1">
    <location>
        <position position="86"/>
    </location>
</feature>
<evidence type="ECO:0000313" key="1">
    <source>
        <dbReference type="EMBL" id="MCI52468.1"/>
    </source>
</evidence>
<reference evidence="1 2" key="1">
    <citation type="journal article" date="2018" name="Front. Plant Sci.">
        <title>Red Clover (Trifolium pratense) and Zigzag Clover (T. medium) - A Picture of Genomic Similarities and Differences.</title>
        <authorList>
            <person name="Dluhosova J."/>
            <person name="Istvanek J."/>
            <person name="Nedelnik J."/>
            <person name="Repkova J."/>
        </authorList>
    </citation>
    <scope>NUCLEOTIDE SEQUENCE [LARGE SCALE GENOMIC DNA]</scope>
    <source>
        <strain evidence="2">cv. 10/8</strain>
        <tissue evidence="1">Leaf</tissue>
    </source>
</reference>
<sequence length="86" mass="9812">IRWLKQFSIDTSKTPRVQLKHLAFSKNALLRLAFALRWTATPRGAFERLAIFGIASRFALSAQLRLARFESPRDVLKRTATPCVLV</sequence>
<feature type="non-terminal residue" evidence="1">
    <location>
        <position position="1"/>
    </location>
</feature>
<name>A0A392SUB3_9FABA</name>
<comment type="caution">
    <text evidence="1">The sequence shown here is derived from an EMBL/GenBank/DDBJ whole genome shotgun (WGS) entry which is preliminary data.</text>
</comment>
<evidence type="ECO:0000313" key="2">
    <source>
        <dbReference type="Proteomes" id="UP000265520"/>
    </source>
</evidence>
<keyword evidence="2" id="KW-1185">Reference proteome</keyword>
<dbReference type="EMBL" id="LXQA010447756">
    <property type="protein sequence ID" value="MCI52468.1"/>
    <property type="molecule type" value="Genomic_DNA"/>
</dbReference>
<dbReference type="AlphaFoldDB" id="A0A392SUB3"/>